<comment type="caution">
    <text evidence="2">The sequence shown here is derived from an EMBL/GenBank/DDBJ whole genome shotgun (WGS) entry which is preliminary data.</text>
</comment>
<evidence type="ECO:0000313" key="2">
    <source>
        <dbReference type="EMBL" id="ROZ62778.1"/>
    </source>
</evidence>
<evidence type="ECO:0000259" key="1">
    <source>
        <dbReference type="PROSITE" id="PS50943"/>
    </source>
</evidence>
<keyword evidence="3" id="KW-1185">Reference proteome</keyword>
<feature type="domain" description="HTH cro/C1-type" evidence="1">
    <location>
        <begin position="26"/>
        <end position="80"/>
    </location>
</feature>
<gene>
    <name evidence="2" type="ORF">EDL96_08310</name>
</gene>
<dbReference type="AlphaFoldDB" id="A0A3N3ZSP6"/>
<dbReference type="EMBL" id="RKMF01000010">
    <property type="protein sequence ID" value="ROZ62778.1"/>
    <property type="molecule type" value="Genomic_DNA"/>
</dbReference>
<dbReference type="Proteomes" id="UP000270616">
    <property type="component" value="Unassembled WGS sequence"/>
</dbReference>
<dbReference type="InterPro" id="IPR001387">
    <property type="entry name" value="Cro/C1-type_HTH"/>
</dbReference>
<organism evidence="2 3">
    <name type="scientific">Kocuria soli</name>
    <dbReference type="NCBI Taxonomy" id="2485125"/>
    <lineage>
        <taxon>Bacteria</taxon>
        <taxon>Bacillati</taxon>
        <taxon>Actinomycetota</taxon>
        <taxon>Actinomycetes</taxon>
        <taxon>Micrococcales</taxon>
        <taxon>Micrococcaceae</taxon>
        <taxon>Kocuria</taxon>
    </lineage>
</organism>
<dbReference type="SMART" id="SM00530">
    <property type="entry name" value="HTH_XRE"/>
    <property type="match status" value="1"/>
</dbReference>
<protein>
    <submittedName>
        <fullName evidence="2">XRE family transcriptional regulator</fullName>
    </submittedName>
</protein>
<dbReference type="PROSITE" id="PS50943">
    <property type="entry name" value="HTH_CROC1"/>
    <property type="match status" value="1"/>
</dbReference>
<name>A0A3N3ZSP6_9MICC</name>
<dbReference type="CDD" id="cd00093">
    <property type="entry name" value="HTH_XRE"/>
    <property type="match status" value="1"/>
</dbReference>
<dbReference type="GO" id="GO:0003677">
    <property type="term" value="F:DNA binding"/>
    <property type="evidence" value="ECO:0007669"/>
    <property type="project" value="InterPro"/>
</dbReference>
<proteinExistence type="predicted"/>
<evidence type="ECO:0000313" key="3">
    <source>
        <dbReference type="Proteomes" id="UP000270616"/>
    </source>
</evidence>
<dbReference type="Pfam" id="PF01381">
    <property type="entry name" value="HTH_3"/>
    <property type="match status" value="1"/>
</dbReference>
<dbReference type="SUPFAM" id="SSF47413">
    <property type="entry name" value="lambda repressor-like DNA-binding domains"/>
    <property type="match status" value="1"/>
</dbReference>
<dbReference type="Gene3D" id="1.10.260.40">
    <property type="entry name" value="lambda repressor-like DNA-binding domains"/>
    <property type="match status" value="1"/>
</dbReference>
<reference evidence="2 3" key="1">
    <citation type="submission" date="2018-10" db="EMBL/GenBank/DDBJ databases">
        <title>Kocuria sp. M5W7-7, whole genome shotgun sequence.</title>
        <authorList>
            <person name="Tuo L."/>
        </authorList>
    </citation>
    <scope>NUCLEOTIDE SEQUENCE [LARGE SCALE GENOMIC DNA]</scope>
    <source>
        <strain evidence="2 3">M5W7-7</strain>
    </source>
</reference>
<accession>A0A3N3ZSP6</accession>
<dbReference type="InterPro" id="IPR010982">
    <property type="entry name" value="Lambda_DNA-bd_dom_sf"/>
</dbReference>
<sequence length="89" mass="9647">MQYLRSVLPHGTISVMTTHKQLALSIRSRMALRDMTQAGLADAIGMGRSALSARMGGSREFTFSELQAIAAALGVSLRDLLPATEEEQR</sequence>